<dbReference type="InterPro" id="IPR014284">
    <property type="entry name" value="RNA_pol_sigma-70_dom"/>
</dbReference>
<dbReference type="Pfam" id="PF04539">
    <property type="entry name" value="Sigma70_r3"/>
    <property type="match status" value="1"/>
</dbReference>
<evidence type="ECO:0000259" key="8">
    <source>
        <dbReference type="PROSITE" id="PS00716"/>
    </source>
</evidence>
<dbReference type="STRING" id="1848.SAMN05443637_12374"/>
<dbReference type="GO" id="GO:0016987">
    <property type="term" value="F:sigma factor activity"/>
    <property type="evidence" value="ECO:0007669"/>
    <property type="project" value="UniProtKB-KW"/>
</dbReference>
<dbReference type="PROSITE" id="PS00716">
    <property type="entry name" value="SIGMA70_2"/>
    <property type="match status" value="1"/>
</dbReference>
<evidence type="ECO:0000256" key="1">
    <source>
        <dbReference type="ARBA" id="ARBA00023015"/>
    </source>
</evidence>
<dbReference type="SUPFAM" id="SSF88946">
    <property type="entry name" value="Sigma2 domain of RNA polymerase sigma factors"/>
    <property type="match status" value="1"/>
</dbReference>
<dbReference type="Pfam" id="PF04545">
    <property type="entry name" value="Sigma70_r4"/>
    <property type="match status" value="1"/>
</dbReference>
<comment type="similarity">
    <text evidence="5">Belongs to the sigma-70 factor family.</text>
</comment>
<dbReference type="CDD" id="cd06171">
    <property type="entry name" value="Sigma70_r4"/>
    <property type="match status" value="1"/>
</dbReference>
<dbReference type="GO" id="GO:0003677">
    <property type="term" value="F:DNA binding"/>
    <property type="evidence" value="ECO:0007669"/>
    <property type="project" value="UniProtKB-KW"/>
</dbReference>
<dbReference type="RefSeq" id="WP_084755806.1">
    <property type="nucleotide sequence ID" value="NZ_FRAP01000023.1"/>
</dbReference>
<dbReference type="InterPro" id="IPR007624">
    <property type="entry name" value="RNA_pol_sigma70_r3"/>
</dbReference>
<dbReference type="GO" id="GO:0006352">
    <property type="term" value="P:DNA-templated transcription initiation"/>
    <property type="evidence" value="ECO:0007669"/>
    <property type="project" value="InterPro"/>
</dbReference>
<reference evidence="9 10" key="1">
    <citation type="submission" date="2016-11" db="EMBL/GenBank/DDBJ databases">
        <authorList>
            <person name="Jaros S."/>
            <person name="Januszkiewicz K."/>
            <person name="Wedrychowicz H."/>
        </authorList>
    </citation>
    <scope>NUCLEOTIDE SEQUENCE [LARGE SCALE GENOMIC DNA]</scope>
    <source>
        <strain evidence="9 10">DSM 43832</strain>
    </source>
</reference>
<dbReference type="GO" id="GO:0003899">
    <property type="term" value="F:DNA-directed RNA polymerase activity"/>
    <property type="evidence" value="ECO:0007669"/>
    <property type="project" value="InterPro"/>
</dbReference>
<dbReference type="InterPro" id="IPR013324">
    <property type="entry name" value="RNA_pol_sigma_r3/r4-like"/>
</dbReference>
<feature type="compositionally biased region" description="Basic residues" evidence="6">
    <location>
        <begin position="30"/>
        <end position="40"/>
    </location>
</feature>
<feature type="domain" description="RNA polymerase sigma-70" evidence="8">
    <location>
        <begin position="270"/>
        <end position="296"/>
    </location>
</feature>
<dbReference type="SUPFAM" id="SSF88659">
    <property type="entry name" value="Sigma3 and sigma4 domains of RNA polymerase sigma factors"/>
    <property type="match status" value="2"/>
</dbReference>
<dbReference type="PRINTS" id="PR00046">
    <property type="entry name" value="SIGMA70FCT"/>
</dbReference>
<keyword evidence="2 5" id="KW-0731">Sigma factor</keyword>
<dbReference type="Gene3D" id="1.10.1740.10">
    <property type="match status" value="1"/>
</dbReference>
<sequence>MSRRTLEPELGQVENLQLRVHSGTATLGQSRRRPGRRRTVHALQLPPPPPVDPPTTGSEQSAPADVDELWVEYRATPTRPVRDRLLLHYAPLVRSVAHRVAAGLPSYVEIADLVQIGFFGLIAAIERFDPERGLRFENYAVQRIRGAILDELRAQDWVPRTVRVRLRDRERAREKLESQLGRAATDEELAAELGITVTELRAQRQPVQVVSVEALDEQGSGIADLVAAESADPGELVDAQETVAMLRRAVLRLEERDRTVISLYYDENRTLADIGRTLGLTESRVCQLHSRAVVRLRGKFDELAG</sequence>
<dbReference type="Proteomes" id="UP000184363">
    <property type="component" value="Unassembled WGS sequence"/>
</dbReference>
<evidence type="ECO:0000256" key="6">
    <source>
        <dbReference type="SAM" id="MobiDB-lite"/>
    </source>
</evidence>
<keyword evidence="1 5" id="KW-0805">Transcription regulation</keyword>
<dbReference type="InterPro" id="IPR000943">
    <property type="entry name" value="RNA_pol_sigma70"/>
</dbReference>
<dbReference type="OrthoDB" id="9799825at2"/>
<evidence type="ECO:0000313" key="10">
    <source>
        <dbReference type="Proteomes" id="UP000184363"/>
    </source>
</evidence>
<evidence type="ECO:0000256" key="4">
    <source>
        <dbReference type="ARBA" id="ARBA00023163"/>
    </source>
</evidence>
<dbReference type="NCBIfam" id="TIGR02479">
    <property type="entry name" value="FliA_WhiG"/>
    <property type="match status" value="1"/>
</dbReference>
<dbReference type="PANTHER" id="PTHR30385:SF7">
    <property type="entry name" value="RNA POLYMERASE SIGMA FACTOR FLIA"/>
    <property type="match status" value="1"/>
</dbReference>
<dbReference type="AlphaFoldDB" id="A0A1M6ZEI7"/>
<dbReference type="EMBL" id="FRAP01000023">
    <property type="protein sequence ID" value="SHL28779.1"/>
    <property type="molecule type" value="Genomic_DNA"/>
</dbReference>
<keyword evidence="4 5" id="KW-0804">Transcription</keyword>
<comment type="function">
    <text evidence="5">Sigma factors are initiation factors that promote the attachment of RNA polymerase to specific initiation sites and are then released.</text>
</comment>
<dbReference type="NCBIfam" id="TIGR02937">
    <property type="entry name" value="sigma70-ECF"/>
    <property type="match status" value="1"/>
</dbReference>
<evidence type="ECO:0000259" key="7">
    <source>
        <dbReference type="PROSITE" id="PS00715"/>
    </source>
</evidence>
<dbReference type="InterPro" id="IPR012845">
    <property type="entry name" value="RNA_pol_sigma_FliA_WhiG"/>
</dbReference>
<keyword evidence="10" id="KW-1185">Reference proteome</keyword>
<keyword evidence="3 5" id="KW-0238">DNA-binding</keyword>
<name>A0A1M6ZEI7_PSETH</name>
<accession>A0A1M6ZEI7</accession>
<dbReference type="Gene3D" id="1.20.140.160">
    <property type="match status" value="1"/>
</dbReference>
<proteinExistence type="inferred from homology"/>
<dbReference type="Pfam" id="PF04542">
    <property type="entry name" value="Sigma70_r2"/>
    <property type="match status" value="1"/>
</dbReference>
<protein>
    <recommendedName>
        <fullName evidence="5">RNA polymerase sigma factor</fullName>
    </recommendedName>
</protein>
<organism evidence="9 10">
    <name type="scientific">Pseudonocardia thermophila</name>
    <dbReference type="NCBI Taxonomy" id="1848"/>
    <lineage>
        <taxon>Bacteria</taxon>
        <taxon>Bacillati</taxon>
        <taxon>Actinomycetota</taxon>
        <taxon>Actinomycetes</taxon>
        <taxon>Pseudonocardiales</taxon>
        <taxon>Pseudonocardiaceae</taxon>
        <taxon>Pseudonocardia</taxon>
    </lineage>
</organism>
<feature type="domain" description="RNA polymerase sigma-70" evidence="7">
    <location>
        <begin position="112"/>
        <end position="125"/>
    </location>
</feature>
<dbReference type="InterPro" id="IPR007630">
    <property type="entry name" value="RNA_pol_sigma70_r4"/>
</dbReference>
<dbReference type="InterPro" id="IPR007627">
    <property type="entry name" value="RNA_pol_sigma70_r2"/>
</dbReference>
<dbReference type="PANTHER" id="PTHR30385">
    <property type="entry name" value="SIGMA FACTOR F FLAGELLAR"/>
    <property type="match status" value="1"/>
</dbReference>
<evidence type="ECO:0000256" key="2">
    <source>
        <dbReference type="ARBA" id="ARBA00023082"/>
    </source>
</evidence>
<gene>
    <name evidence="9" type="ORF">SAMN05443637_12374</name>
</gene>
<dbReference type="NCBIfam" id="NF005413">
    <property type="entry name" value="PRK06986.1"/>
    <property type="match status" value="1"/>
</dbReference>
<evidence type="ECO:0000313" key="9">
    <source>
        <dbReference type="EMBL" id="SHL28779.1"/>
    </source>
</evidence>
<evidence type="ECO:0000256" key="3">
    <source>
        <dbReference type="ARBA" id="ARBA00023125"/>
    </source>
</evidence>
<feature type="region of interest" description="Disordered" evidence="6">
    <location>
        <begin position="1"/>
        <end position="63"/>
    </location>
</feature>
<dbReference type="PROSITE" id="PS00715">
    <property type="entry name" value="SIGMA70_1"/>
    <property type="match status" value="1"/>
</dbReference>
<dbReference type="InterPro" id="IPR013325">
    <property type="entry name" value="RNA_pol_sigma_r2"/>
</dbReference>
<evidence type="ECO:0000256" key="5">
    <source>
        <dbReference type="RuleBase" id="RU362124"/>
    </source>
</evidence>